<dbReference type="AlphaFoldDB" id="A0A1B6PPF9"/>
<dbReference type="Gramene" id="KXG27552">
    <property type="protein sequence ID" value="KXG27552"/>
    <property type="gene ID" value="SORBI_3005G003600"/>
</dbReference>
<name>A0A1B6PPF9_SORBI</name>
<reference evidence="2 3" key="1">
    <citation type="journal article" date="2009" name="Nature">
        <title>The Sorghum bicolor genome and the diversification of grasses.</title>
        <authorList>
            <person name="Paterson A.H."/>
            <person name="Bowers J.E."/>
            <person name="Bruggmann R."/>
            <person name="Dubchak I."/>
            <person name="Grimwood J."/>
            <person name="Gundlach H."/>
            <person name="Haberer G."/>
            <person name="Hellsten U."/>
            <person name="Mitros T."/>
            <person name="Poliakov A."/>
            <person name="Schmutz J."/>
            <person name="Spannagl M."/>
            <person name="Tang H."/>
            <person name="Wang X."/>
            <person name="Wicker T."/>
            <person name="Bharti A.K."/>
            <person name="Chapman J."/>
            <person name="Feltus F.A."/>
            <person name="Gowik U."/>
            <person name="Grigoriev I.V."/>
            <person name="Lyons E."/>
            <person name="Maher C.A."/>
            <person name="Martis M."/>
            <person name="Narechania A."/>
            <person name="Otillar R.P."/>
            <person name="Penning B.W."/>
            <person name="Salamov A.A."/>
            <person name="Wang Y."/>
            <person name="Zhang L."/>
            <person name="Carpita N.C."/>
            <person name="Freeling M."/>
            <person name="Gingle A.R."/>
            <person name="Hash C.T."/>
            <person name="Keller B."/>
            <person name="Klein P."/>
            <person name="Kresovich S."/>
            <person name="McCann M.C."/>
            <person name="Ming R."/>
            <person name="Peterson D.G."/>
            <person name="Mehboob-ur-Rahman"/>
            <person name="Ware D."/>
            <person name="Westhoff P."/>
            <person name="Mayer K.F."/>
            <person name="Messing J."/>
            <person name="Rokhsar D.S."/>
        </authorList>
    </citation>
    <scope>NUCLEOTIDE SEQUENCE [LARGE SCALE GENOMIC DNA]</scope>
    <source>
        <strain evidence="3">cv. BTx623</strain>
    </source>
</reference>
<dbReference type="Proteomes" id="UP000000768">
    <property type="component" value="Chromosome 5"/>
</dbReference>
<evidence type="ECO:0000313" key="3">
    <source>
        <dbReference type="Proteomes" id="UP000000768"/>
    </source>
</evidence>
<dbReference type="EMBL" id="CM000764">
    <property type="protein sequence ID" value="KXG27552.1"/>
    <property type="molecule type" value="Genomic_DNA"/>
</dbReference>
<reference evidence="3" key="2">
    <citation type="journal article" date="2018" name="Plant J.">
        <title>The Sorghum bicolor reference genome: improved assembly, gene annotations, a transcriptome atlas, and signatures of genome organization.</title>
        <authorList>
            <person name="McCormick R.F."/>
            <person name="Truong S.K."/>
            <person name="Sreedasyam A."/>
            <person name="Jenkins J."/>
            <person name="Shu S."/>
            <person name="Sims D."/>
            <person name="Kennedy M."/>
            <person name="Amirebrahimi M."/>
            <person name="Weers B.D."/>
            <person name="McKinley B."/>
            <person name="Mattison A."/>
            <person name="Morishige D.T."/>
            <person name="Grimwood J."/>
            <person name="Schmutz J."/>
            <person name="Mullet J.E."/>
        </authorList>
    </citation>
    <scope>NUCLEOTIDE SEQUENCE [LARGE SCALE GENOMIC DNA]</scope>
    <source>
        <strain evidence="3">cv. BTx623</strain>
    </source>
</reference>
<dbReference type="OrthoDB" id="10407565at2759"/>
<protein>
    <submittedName>
        <fullName evidence="2">Uncharacterized protein</fullName>
    </submittedName>
</protein>
<feature type="region of interest" description="Disordered" evidence="1">
    <location>
        <begin position="130"/>
        <end position="159"/>
    </location>
</feature>
<evidence type="ECO:0000313" key="2">
    <source>
        <dbReference type="EMBL" id="KXG27552.1"/>
    </source>
</evidence>
<proteinExistence type="predicted"/>
<dbReference type="OMA" id="PHCVRRS"/>
<feature type="compositionally biased region" description="Low complexity" evidence="1">
    <location>
        <begin position="39"/>
        <end position="51"/>
    </location>
</feature>
<keyword evidence="3" id="KW-1185">Reference proteome</keyword>
<evidence type="ECO:0000256" key="1">
    <source>
        <dbReference type="SAM" id="MobiDB-lite"/>
    </source>
</evidence>
<feature type="compositionally biased region" description="Polar residues" evidence="1">
    <location>
        <begin position="52"/>
        <end position="70"/>
    </location>
</feature>
<sequence length="159" mass="17113">MAGTVLLRSVAVATKMRGMTTALRDPHCVRRSAPIAIGSRRPFTSSSRPSTAGNKDPSQNKNVPGQSHSAKSAPMPTATKFLCLSVIGTSAFFYGWVKPRLEALGEELVALRTERSILIKAVEECQRTHIKDRDDSIDPSQAQSTKALGQGKESGGRAY</sequence>
<gene>
    <name evidence="2" type="ORF">SORBI_3005G003600</name>
</gene>
<feature type="region of interest" description="Disordered" evidence="1">
    <location>
        <begin position="39"/>
        <end position="74"/>
    </location>
</feature>
<organism evidence="2 3">
    <name type="scientific">Sorghum bicolor</name>
    <name type="common">Sorghum</name>
    <name type="synonym">Sorghum vulgare</name>
    <dbReference type="NCBI Taxonomy" id="4558"/>
    <lineage>
        <taxon>Eukaryota</taxon>
        <taxon>Viridiplantae</taxon>
        <taxon>Streptophyta</taxon>
        <taxon>Embryophyta</taxon>
        <taxon>Tracheophyta</taxon>
        <taxon>Spermatophyta</taxon>
        <taxon>Magnoliopsida</taxon>
        <taxon>Liliopsida</taxon>
        <taxon>Poales</taxon>
        <taxon>Poaceae</taxon>
        <taxon>PACMAD clade</taxon>
        <taxon>Panicoideae</taxon>
        <taxon>Andropogonodae</taxon>
        <taxon>Andropogoneae</taxon>
        <taxon>Sorghinae</taxon>
        <taxon>Sorghum</taxon>
    </lineage>
</organism>
<feature type="compositionally biased region" description="Polar residues" evidence="1">
    <location>
        <begin position="138"/>
        <end position="147"/>
    </location>
</feature>
<dbReference type="InParanoid" id="A0A1B6PPF9"/>
<accession>A0A1B6PPF9</accession>